<evidence type="ECO:0000256" key="4">
    <source>
        <dbReference type="ARBA" id="ARBA00022679"/>
    </source>
</evidence>
<sequence>MNNTTPRSQHVHTTATTIAQSETEDEVSPFFIDLSTLNEDSLDHLRSVGLLPPAKLPDDDYDDANDNNETPRRSNDHFNPLAIRLLRSAHTAYLVNALSDPLSRGFVSLDASHPWMVYWCLHSLDLLGYFDDDDEPSSGSTSGLMSDVLADVEVLQKGQLLSRIVSTLGACWTEVAVDILRDEVMGDARLRLLHHQQLEQQSAATDNTTCTVPQQDSSYTAIQAGGFGGGPQQMPHCAPTYAAVLSLSIVASLGLSKSNTHPYYKAGREALNLLSDKRLQMYAFFVSLRVDASQLYETNIVDSTAFRMQHDGEVDVRATYCLLAPAHLLGLLLDDDNVYQHGTNDDANTCTNSTNLLTTSSISRHIASCQTFEGGFGAEPHNEAHGGYTFCALAALRILNAVHTTDVQALRGWLARRQLGYEGGFCGRTNKLVDGCYSFWQGGAVAVLDGWLLEQKHTDSDSMETVDTDEQSNEILFDELLLQRYILLCAQDVKGGLRDKPSKQRDFYHSCYNLSGLSVAQHKVCHTWPCRDVDASKRNDGLNEMFGDAKFNVVGRTDPVINIRVERVQFMLGQQFHDSDSD</sequence>
<reference evidence="10 11" key="1">
    <citation type="submission" date="2024-10" db="EMBL/GenBank/DDBJ databases">
        <title>Updated reference genomes for cyclostephanoid diatoms.</title>
        <authorList>
            <person name="Roberts W.R."/>
            <person name="Alverson A.J."/>
        </authorList>
    </citation>
    <scope>NUCLEOTIDE SEQUENCE [LARGE SCALE GENOMIC DNA]</scope>
    <source>
        <strain evidence="10 11">AJA010-31</strain>
    </source>
</reference>
<evidence type="ECO:0000259" key="9">
    <source>
        <dbReference type="Pfam" id="PF00432"/>
    </source>
</evidence>
<evidence type="ECO:0000256" key="6">
    <source>
        <dbReference type="ARBA" id="ARBA00022737"/>
    </source>
</evidence>
<dbReference type="InterPro" id="IPR045089">
    <property type="entry name" value="PGGT1B-like"/>
</dbReference>
<keyword evidence="11" id="KW-1185">Reference proteome</keyword>
<gene>
    <name evidence="10" type="ORF">ACHAWO_008024</name>
</gene>
<evidence type="ECO:0000256" key="5">
    <source>
        <dbReference type="ARBA" id="ARBA00022723"/>
    </source>
</evidence>
<organism evidence="10 11">
    <name type="scientific">Cyclotella atomus</name>
    <dbReference type="NCBI Taxonomy" id="382360"/>
    <lineage>
        <taxon>Eukaryota</taxon>
        <taxon>Sar</taxon>
        <taxon>Stramenopiles</taxon>
        <taxon>Ochrophyta</taxon>
        <taxon>Bacillariophyta</taxon>
        <taxon>Coscinodiscophyceae</taxon>
        <taxon>Thalassiosirophycidae</taxon>
        <taxon>Stephanodiscales</taxon>
        <taxon>Stephanodiscaceae</taxon>
        <taxon>Cyclotella</taxon>
    </lineage>
</organism>
<comment type="caution">
    <text evidence="10">The sequence shown here is derived from an EMBL/GenBank/DDBJ whole genome shotgun (WGS) entry which is preliminary data.</text>
</comment>
<evidence type="ECO:0000256" key="1">
    <source>
        <dbReference type="ARBA" id="ARBA00001947"/>
    </source>
</evidence>
<dbReference type="InterPro" id="IPR008930">
    <property type="entry name" value="Terpenoid_cyclase/PrenylTrfase"/>
</dbReference>
<keyword evidence="5" id="KW-0479">Metal-binding</keyword>
<dbReference type="Pfam" id="PF00432">
    <property type="entry name" value="Prenyltrans"/>
    <property type="match status" value="2"/>
</dbReference>
<evidence type="ECO:0000313" key="10">
    <source>
        <dbReference type="EMBL" id="KAL3785347.1"/>
    </source>
</evidence>
<dbReference type="SUPFAM" id="SSF48239">
    <property type="entry name" value="Terpenoid cyclases/Protein prenyltransferases"/>
    <property type="match status" value="1"/>
</dbReference>
<evidence type="ECO:0000256" key="3">
    <source>
        <dbReference type="ARBA" id="ARBA00022602"/>
    </source>
</evidence>
<keyword evidence="4" id="KW-0808">Transferase</keyword>
<dbReference type="AlphaFoldDB" id="A0ABD3PC57"/>
<comment type="similarity">
    <text evidence="2">Belongs to the protein prenyltransferase subunit beta family.</text>
</comment>
<dbReference type="EMBL" id="JALLPJ020000696">
    <property type="protein sequence ID" value="KAL3785347.1"/>
    <property type="molecule type" value="Genomic_DNA"/>
</dbReference>
<proteinExistence type="inferred from homology"/>
<dbReference type="GO" id="GO:0004659">
    <property type="term" value="F:prenyltransferase activity"/>
    <property type="evidence" value="ECO:0007669"/>
    <property type="project" value="UniProtKB-KW"/>
</dbReference>
<accession>A0ABD3PC57</accession>
<comment type="cofactor">
    <cofactor evidence="1">
        <name>Zn(2+)</name>
        <dbReference type="ChEBI" id="CHEBI:29105"/>
    </cofactor>
</comment>
<keyword evidence="3" id="KW-0637">Prenyltransferase</keyword>
<feature type="domain" description="Prenyltransferase alpha-alpha toroid" evidence="9">
    <location>
        <begin position="85"/>
        <end position="136"/>
    </location>
</feature>
<evidence type="ECO:0000313" key="11">
    <source>
        <dbReference type="Proteomes" id="UP001530400"/>
    </source>
</evidence>
<protein>
    <recommendedName>
        <fullName evidence="9">Prenyltransferase alpha-alpha toroid domain-containing protein</fullName>
    </recommendedName>
</protein>
<name>A0ABD3PC57_9STRA</name>
<keyword evidence="7" id="KW-0862">Zinc</keyword>
<dbReference type="PANTHER" id="PTHR11774">
    <property type="entry name" value="GERANYLGERANYL TRANSFERASE TYPE BETA SUBUNIT"/>
    <property type="match status" value="1"/>
</dbReference>
<dbReference type="GO" id="GO:0046872">
    <property type="term" value="F:metal ion binding"/>
    <property type="evidence" value="ECO:0007669"/>
    <property type="project" value="UniProtKB-KW"/>
</dbReference>
<feature type="domain" description="Prenyltransferase alpha-alpha toroid" evidence="9">
    <location>
        <begin position="192"/>
        <end position="563"/>
    </location>
</feature>
<dbReference type="PANTHER" id="PTHR11774:SF6">
    <property type="entry name" value="PROTEIN FARNESYLTRANSFERASE SUBUNIT BETA"/>
    <property type="match status" value="1"/>
</dbReference>
<evidence type="ECO:0000256" key="8">
    <source>
        <dbReference type="SAM" id="MobiDB-lite"/>
    </source>
</evidence>
<feature type="region of interest" description="Disordered" evidence="8">
    <location>
        <begin position="53"/>
        <end position="76"/>
    </location>
</feature>
<dbReference type="Gene3D" id="1.50.10.20">
    <property type="match status" value="1"/>
</dbReference>
<dbReference type="Proteomes" id="UP001530400">
    <property type="component" value="Unassembled WGS sequence"/>
</dbReference>
<evidence type="ECO:0000256" key="2">
    <source>
        <dbReference type="ARBA" id="ARBA00010497"/>
    </source>
</evidence>
<dbReference type="InterPro" id="IPR001330">
    <property type="entry name" value="Prenyltrans"/>
</dbReference>
<evidence type="ECO:0000256" key="7">
    <source>
        <dbReference type="ARBA" id="ARBA00022833"/>
    </source>
</evidence>
<feature type="region of interest" description="Disordered" evidence="8">
    <location>
        <begin position="1"/>
        <end position="21"/>
    </location>
</feature>
<keyword evidence="6" id="KW-0677">Repeat</keyword>